<evidence type="ECO:0000256" key="2">
    <source>
        <dbReference type="ARBA" id="ARBA00023125"/>
    </source>
</evidence>
<reference evidence="5 6" key="1">
    <citation type="submission" date="2016-10" db="EMBL/GenBank/DDBJ databases">
        <authorList>
            <person name="de Groot N.N."/>
        </authorList>
    </citation>
    <scope>NUCLEOTIDE SEQUENCE [LARGE SCALE GENOMIC DNA]</scope>
    <source>
        <strain evidence="5 6">DSM 12271</strain>
    </source>
</reference>
<evidence type="ECO:0000259" key="4">
    <source>
        <dbReference type="PROSITE" id="PS01124"/>
    </source>
</evidence>
<dbReference type="GO" id="GO:0003700">
    <property type="term" value="F:DNA-binding transcription factor activity"/>
    <property type="evidence" value="ECO:0007669"/>
    <property type="project" value="InterPro"/>
</dbReference>
<dbReference type="PROSITE" id="PS00041">
    <property type="entry name" value="HTH_ARAC_FAMILY_1"/>
    <property type="match status" value="1"/>
</dbReference>
<evidence type="ECO:0000256" key="3">
    <source>
        <dbReference type="ARBA" id="ARBA00023163"/>
    </source>
</evidence>
<sequence length="163" mass="18734">MSYYINLQKSINYIESNLKNNIELEQISKVAGYSLPHFYRVFSAIVGCPVKEYVRKRRLSNAMFDIVTSKKSITEIAFEYGFESHEAFTRSFKLAYGAPPSRFRKAQVEPALYEKINLLSKNNEDGVIILKPEIICKDEILLLGIARKINQSENIKFSLLSKV</sequence>
<dbReference type="GO" id="GO:0043565">
    <property type="term" value="F:sequence-specific DNA binding"/>
    <property type="evidence" value="ECO:0007669"/>
    <property type="project" value="InterPro"/>
</dbReference>
<protein>
    <submittedName>
        <fullName evidence="5">AraC-type DNA-binding protein</fullName>
    </submittedName>
</protein>
<dbReference type="InterPro" id="IPR020449">
    <property type="entry name" value="Tscrpt_reg_AraC-type_HTH"/>
</dbReference>
<dbReference type="PANTHER" id="PTHR47504:SF5">
    <property type="entry name" value="RIGHT ORIGIN-BINDING PROTEIN"/>
    <property type="match status" value="1"/>
</dbReference>
<dbReference type="STRING" id="84698.SAMN04488528_100935"/>
<dbReference type="AlphaFoldDB" id="A0A1I0XPW9"/>
<dbReference type="PROSITE" id="PS01124">
    <property type="entry name" value="HTH_ARAC_FAMILY_2"/>
    <property type="match status" value="1"/>
</dbReference>
<dbReference type="InterPro" id="IPR018060">
    <property type="entry name" value="HTH_AraC"/>
</dbReference>
<dbReference type="InterPro" id="IPR018062">
    <property type="entry name" value="HTH_AraC-typ_CS"/>
</dbReference>
<name>A0A1I0XPW9_9CLOT</name>
<dbReference type="EMBL" id="FOKI01000009">
    <property type="protein sequence ID" value="SFB02506.1"/>
    <property type="molecule type" value="Genomic_DNA"/>
</dbReference>
<keyword evidence="3" id="KW-0804">Transcription</keyword>
<dbReference type="SMART" id="SM00342">
    <property type="entry name" value="HTH_ARAC"/>
    <property type="match status" value="1"/>
</dbReference>
<keyword evidence="2 5" id="KW-0238">DNA-binding</keyword>
<evidence type="ECO:0000313" key="5">
    <source>
        <dbReference type="EMBL" id="SFB02506.1"/>
    </source>
</evidence>
<dbReference type="Gene3D" id="1.10.10.60">
    <property type="entry name" value="Homeodomain-like"/>
    <property type="match status" value="2"/>
</dbReference>
<feature type="domain" description="HTH araC/xylS-type" evidence="4">
    <location>
        <begin position="8"/>
        <end position="106"/>
    </location>
</feature>
<proteinExistence type="predicted"/>
<organism evidence="5 6">
    <name type="scientific">Clostridium frigidicarnis</name>
    <dbReference type="NCBI Taxonomy" id="84698"/>
    <lineage>
        <taxon>Bacteria</taxon>
        <taxon>Bacillati</taxon>
        <taxon>Bacillota</taxon>
        <taxon>Clostridia</taxon>
        <taxon>Eubacteriales</taxon>
        <taxon>Clostridiaceae</taxon>
        <taxon>Clostridium</taxon>
    </lineage>
</organism>
<keyword evidence="1" id="KW-0805">Transcription regulation</keyword>
<dbReference type="RefSeq" id="WP_177199337.1">
    <property type="nucleotide sequence ID" value="NZ_FOKI01000009.1"/>
</dbReference>
<keyword evidence="6" id="KW-1185">Reference proteome</keyword>
<dbReference type="PRINTS" id="PR00032">
    <property type="entry name" value="HTHARAC"/>
</dbReference>
<dbReference type="SUPFAM" id="SSF46689">
    <property type="entry name" value="Homeodomain-like"/>
    <property type="match status" value="2"/>
</dbReference>
<accession>A0A1I0XPW9</accession>
<dbReference type="InterPro" id="IPR009057">
    <property type="entry name" value="Homeodomain-like_sf"/>
</dbReference>
<dbReference type="PANTHER" id="PTHR47504">
    <property type="entry name" value="RIGHT ORIGIN-BINDING PROTEIN"/>
    <property type="match status" value="1"/>
</dbReference>
<gene>
    <name evidence="5" type="ORF">SAMN04488528_100935</name>
</gene>
<dbReference type="Pfam" id="PF12833">
    <property type="entry name" value="HTH_18"/>
    <property type="match status" value="1"/>
</dbReference>
<evidence type="ECO:0000256" key="1">
    <source>
        <dbReference type="ARBA" id="ARBA00023015"/>
    </source>
</evidence>
<dbReference type="InterPro" id="IPR050959">
    <property type="entry name" value="MarA-like"/>
</dbReference>
<evidence type="ECO:0000313" key="6">
    <source>
        <dbReference type="Proteomes" id="UP000198619"/>
    </source>
</evidence>
<dbReference type="Proteomes" id="UP000198619">
    <property type="component" value="Unassembled WGS sequence"/>
</dbReference>